<organism evidence="8 9">
    <name type="scientific">Maritalea mobilis</name>
    <dbReference type="NCBI Taxonomy" id="483324"/>
    <lineage>
        <taxon>Bacteria</taxon>
        <taxon>Pseudomonadati</taxon>
        <taxon>Pseudomonadota</taxon>
        <taxon>Alphaproteobacteria</taxon>
        <taxon>Hyphomicrobiales</taxon>
        <taxon>Devosiaceae</taxon>
        <taxon>Maritalea</taxon>
    </lineage>
</organism>
<evidence type="ECO:0000256" key="5">
    <source>
        <dbReference type="ARBA" id="ARBA00023163"/>
    </source>
</evidence>
<dbReference type="OrthoDB" id="9797817at2"/>
<evidence type="ECO:0000259" key="7">
    <source>
        <dbReference type="Pfam" id="PF01029"/>
    </source>
</evidence>
<evidence type="ECO:0000313" key="8">
    <source>
        <dbReference type="EMBL" id="TDQ66141.1"/>
    </source>
</evidence>
<evidence type="ECO:0000313" key="9">
    <source>
        <dbReference type="Proteomes" id="UP000295391"/>
    </source>
</evidence>
<evidence type="ECO:0000256" key="2">
    <source>
        <dbReference type="ARBA" id="ARBA00022814"/>
    </source>
</evidence>
<gene>
    <name evidence="6" type="primary">nusB</name>
    <name evidence="8" type="ORF">ATL17_0126</name>
</gene>
<feature type="domain" description="NusB/RsmB/TIM44" evidence="7">
    <location>
        <begin position="23"/>
        <end position="156"/>
    </location>
</feature>
<comment type="similarity">
    <text evidence="1 6">Belongs to the NusB family.</text>
</comment>
<keyword evidence="4 6" id="KW-0805">Transcription regulation</keyword>
<dbReference type="Proteomes" id="UP000295391">
    <property type="component" value="Unassembled WGS sequence"/>
</dbReference>
<evidence type="ECO:0000256" key="6">
    <source>
        <dbReference type="HAMAP-Rule" id="MF_00073"/>
    </source>
</evidence>
<dbReference type="GO" id="GO:0005829">
    <property type="term" value="C:cytosol"/>
    <property type="evidence" value="ECO:0007669"/>
    <property type="project" value="TreeGrafter"/>
</dbReference>
<comment type="caution">
    <text evidence="8">The sequence shown here is derived from an EMBL/GenBank/DDBJ whole genome shotgun (WGS) entry which is preliminary data.</text>
</comment>
<accession>A0A4R6VRU2</accession>
<dbReference type="GO" id="GO:0031564">
    <property type="term" value="P:transcription antitermination"/>
    <property type="evidence" value="ECO:0007669"/>
    <property type="project" value="UniProtKB-KW"/>
</dbReference>
<dbReference type="GO" id="GO:0006353">
    <property type="term" value="P:DNA-templated transcription termination"/>
    <property type="evidence" value="ECO:0007669"/>
    <property type="project" value="UniProtKB-UniRule"/>
</dbReference>
<dbReference type="NCBIfam" id="TIGR01951">
    <property type="entry name" value="nusB"/>
    <property type="match status" value="1"/>
</dbReference>
<dbReference type="RefSeq" id="WP_133570857.1">
    <property type="nucleotide sequence ID" value="NZ_SNYR01000001.1"/>
</dbReference>
<keyword evidence="9" id="KW-1185">Reference proteome</keyword>
<dbReference type="InterPro" id="IPR011605">
    <property type="entry name" value="NusB_fam"/>
</dbReference>
<dbReference type="InterPro" id="IPR006027">
    <property type="entry name" value="NusB_RsmB_TIM44"/>
</dbReference>
<keyword evidence="3 6" id="KW-0694">RNA-binding</keyword>
<dbReference type="Pfam" id="PF01029">
    <property type="entry name" value="NusB"/>
    <property type="match status" value="1"/>
</dbReference>
<dbReference type="InterPro" id="IPR035926">
    <property type="entry name" value="NusB-like_sf"/>
</dbReference>
<dbReference type="PANTHER" id="PTHR11078">
    <property type="entry name" value="N UTILIZATION SUBSTANCE PROTEIN B-RELATED"/>
    <property type="match status" value="1"/>
</dbReference>
<proteinExistence type="inferred from homology"/>
<comment type="function">
    <text evidence="6">Involved in transcription antitermination. Required for transcription of ribosomal RNA (rRNA) genes. Binds specifically to the boxA antiterminator sequence of the ribosomal RNA (rrn) operons.</text>
</comment>
<name>A0A4R6VRU2_9HYPH</name>
<dbReference type="Gene3D" id="1.10.940.10">
    <property type="entry name" value="NusB-like"/>
    <property type="match status" value="1"/>
</dbReference>
<dbReference type="HAMAP" id="MF_00073">
    <property type="entry name" value="NusB"/>
    <property type="match status" value="1"/>
</dbReference>
<dbReference type="EMBL" id="SNYR01000001">
    <property type="protein sequence ID" value="TDQ66141.1"/>
    <property type="molecule type" value="Genomic_DNA"/>
</dbReference>
<dbReference type="GO" id="GO:0003723">
    <property type="term" value="F:RNA binding"/>
    <property type="evidence" value="ECO:0007669"/>
    <property type="project" value="UniProtKB-UniRule"/>
</dbReference>
<dbReference type="AlphaFoldDB" id="A0A4R6VRU2"/>
<evidence type="ECO:0000256" key="1">
    <source>
        <dbReference type="ARBA" id="ARBA00005952"/>
    </source>
</evidence>
<sequence length="169" mass="18768">MSSSKSSPNSNSTAKKANQRGAARLAAVQALYQMDIGRTSLDHTLSQFMTFYMGQEIEGDEYLPADKNFFKQIVEGVAKNQLQIDPLIDKSLVEGWPVTRIDSTLRAILRGATFELLHKKDIPAKVIITEYVDIARAFFEKDEPRVANGVLDNIARQHRSADLGDGAKN</sequence>
<keyword evidence="5 6" id="KW-0804">Transcription</keyword>
<reference evidence="8 9" key="1">
    <citation type="submission" date="2019-03" db="EMBL/GenBank/DDBJ databases">
        <title>Genomic Encyclopedia of Type Strains, Phase III (KMG-III): the genomes of soil and plant-associated and newly described type strains.</title>
        <authorList>
            <person name="Whitman W."/>
        </authorList>
    </citation>
    <scope>NUCLEOTIDE SEQUENCE [LARGE SCALE GENOMIC DNA]</scope>
    <source>
        <strain evidence="8 9">CGMCC 1.7002</strain>
    </source>
</reference>
<protein>
    <recommendedName>
        <fullName evidence="6">Transcription antitermination protein NusB</fullName>
    </recommendedName>
    <alternativeName>
        <fullName evidence="6">Antitermination factor NusB</fullName>
    </alternativeName>
</protein>
<evidence type="ECO:0000256" key="4">
    <source>
        <dbReference type="ARBA" id="ARBA00023015"/>
    </source>
</evidence>
<keyword evidence="2 6" id="KW-0889">Transcription antitermination</keyword>
<dbReference type="PANTHER" id="PTHR11078:SF3">
    <property type="entry name" value="ANTITERMINATION NUSB DOMAIN-CONTAINING PROTEIN"/>
    <property type="match status" value="1"/>
</dbReference>
<evidence type="ECO:0000256" key="3">
    <source>
        <dbReference type="ARBA" id="ARBA00022884"/>
    </source>
</evidence>
<dbReference type="SUPFAM" id="SSF48013">
    <property type="entry name" value="NusB-like"/>
    <property type="match status" value="1"/>
</dbReference>